<keyword evidence="5 13" id="KW-0812">Transmembrane</keyword>
<dbReference type="GO" id="GO:0046933">
    <property type="term" value="F:proton-transporting ATP synthase activity, rotational mechanism"/>
    <property type="evidence" value="ECO:0007669"/>
    <property type="project" value="UniProtKB-UniRule"/>
</dbReference>
<evidence type="ECO:0000256" key="2">
    <source>
        <dbReference type="ARBA" id="ARBA00022448"/>
    </source>
</evidence>
<dbReference type="InterPro" id="IPR050059">
    <property type="entry name" value="ATP_synthase_B_chain"/>
</dbReference>
<dbReference type="GO" id="GO:0012505">
    <property type="term" value="C:endomembrane system"/>
    <property type="evidence" value="ECO:0007669"/>
    <property type="project" value="UniProtKB-SubCell"/>
</dbReference>
<comment type="function">
    <text evidence="13">Component of the F(0) channel, it forms part of the peripheral stalk, linking F(1) to F(0).</text>
</comment>
<evidence type="ECO:0000256" key="12">
    <source>
        <dbReference type="ARBA" id="ARBA00037847"/>
    </source>
</evidence>
<evidence type="ECO:0000313" key="16">
    <source>
        <dbReference type="EMBL" id="MBD0384317.1"/>
    </source>
</evidence>
<feature type="coiled-coil region" evidence="15">
    <location>
        <begin position="52"/>
        <end position="116"/>
    </location>
</feature>
<evidence type="ECO:0000256" key="9">
    <source>
        <dbReference type="ARBA" id="ARBA00023136"/>
    </source>
</evidence>
<keyword evidence="2 13" id="KW-0813">Transport</keyword>
<dbReference type="InterPro" id="IPR028987">
    <property type="entry name" value="ATP_synth_B-like_membr_sf"/>
</dbReference>
<keyword evidence="15" id="KW-0175">Coiled coil</keyword>
<dbReference type="NCBIfam" id="TIGR01144">
    <property type="entry name" value="ATP_synt_b"/>
    <property type="match status" value="1"/>
</dbReference>
<keyword evidence="4 13" id="KW-0138">CF(0)</keyword>
<dbReference type="InterPro" id="IPR002146">
    <property type="entry name" value="ATP_synth_b/b'su_bac/chlpt"/>
</dbReference>
<dbReference type="PANTHER" id="PTHR33445:SF1">
    <property type="entry name" value="ATP SYNTHASE SUBUNIT B"/>
    <property type="match status" value="1"/>
</dbReference>
<evidence type="ECO:0000256" key="6">
    <source>
        <dbReference type="ARBA" id="ARBA00022781"/>
    </source>
</evidence>
<evidence type="ECO:0000256" key="1">
    <source>
        <dbReference type="ARBA" id="ARBA00005513"/>
    </source>
</evidence>
<proteinExistence type="inferred from homology"/>
<comment type="caution">
    <text evidence="16">The sequence shown here is derived from an EMBL/GenBank/DDBJ whole genome shotgun (WGS) entry which is preliminary data.</text>
</comment>
<dbReference type="RefSeq" id="WP_188178092.1">
    <property type="nucleotide sequence ID" value="NZ_JACVVD010000018.1"/>
</dbReference>
<dbReference type="SUPFAM" id="SSF81573">
    <property type="entry name" value="F1F0 ATP synthase subunit B, membrane domain"/>
    <property type="match status" value="1"/>
</dbReference>
<evidence type="ECO:0000313" key="17">
    <source>
        <dbReference type="Proteomes" id="UP000650466"/>
    </source>
</evidence>
<keyword evidence="10 13" id="KW-0066">ATP synthesis</keyword>
<feature type="transmembrane region" description="Helical" evidence="13">
    <location>
        <begin position="6"/>
        <end position="27"/>
    </location>
</feature>
<evidence type="ECO:0000256" key="13">
    <source>
        <dbReference type="HAMAP-Rule" id="MF_01398"/>
    </source>
</evidence>
<dbReference type="GO" id="GO:0045259">
    <property type="term" value="C:proton-transporting ATP synthase complex"/>
    <property type="evidence" value="ECO:0007669"/>
    <property type="project" value="UniProtKB-KW"/>
</dbReference>
<evidence type="ECO:0000256" key="11">
    <source>
        <dbReference type="ARBA" id="ARBA00025198"/>
    </source>
</evidence>
<dbReference type="EMBL" id="JACVVD010000018">
    <property type="protein sequence ID" value="MBD0384317.1"/>
    <property type="molecule type" value="Genomic_DNA"/>
</dbReference>
<dbReference type="Pfam" id="PF00430">
    <property type="entry name" value="ATP-synt_B"/>
    <property type="match status" value="1"/>
</dbReference>
<keyword evidence="7 13" id="KW-1133">Transmembrane helix</keyword>
<sequence length="161" mass="18393">MGWHWESFVFAIIAFVILYWLLSKYAFGPLVDIMEKRRQLIAEQMGSADKNRQEAEKLVSEQKEAFQEARKEAYDMIEQARNTSNKQAEDIISQAKAEASRLKEEALREIDIEKNKAVAELRGEVGTLSVKIASKIVEKEVDEAAQKEIVDQYLKKVGDNA</sequence>
<comment type="subcellular location">
    <subcellularLocation>
        <location evidence="13">Cell membrane</location>
        <topology evidence="13">Single-pass membrane protein</topology>
    </subcellularLocation>
    <subcellularLocation>
        <location evidence="12">Endomembrane system</location>
        <topology evidence="12">Single-pass membrane protein</topology>
    </subcellularLocation>
</comment>
<evidence type="ECO:0000256" key="3">
    <source>
        <dbReference type="ARBA" id="ARBA00022475"/>
    </source>
</evidence>
<evidence type="ECO:0000256" key="4">
    <source>
        <dbReference type="ARBA" id="ARBA00022547"/>
    </source>
</evidence>
<evidence type="ECO:0000256" key="5">
    <source>
        <dbReference type="ARBA" id="ARBA00022692"/>
    </source>
</evidence>
<evidence type="ECO:0000256" key="15">
    <source>
        <dbReference type="SAM" id="Coils"/>
    </source>
</evidence>
<evidence type="ECO:0000256" key="7">
    <source>
        <dbReference type="ARBA" id="ARBA00022989"/>
    </source>
</evidence>
<dbReference type="GO" id="GO:0046961">
    <property type="term" value="F:proton-transporting ATPase activity, rotational mechanism"/>
    <property type="evidence" value="ECO:0007669"/>
    <property type="project" value="TreeGrafter"/>
</dbReference>
<dbReference type="HAMAP" id="MF_01398">
    <property type="entry name" value="ATP_synth_b_bprime"/>
    <property type="match status" value="1"/>
</dbReference>
<dbReference type="CDD" id="cd06503">
    <property type="entry name" value="ATP-synt_Fo_b"/>
    <property type="match status" value="1"/>
</dbReference>
<reference evidence="16" key="1">
    <citation type="submission" date="2020-09" db="EMBL/GenBank/DDBJ databases">
        <title>Draft Genome Sequence of Paenibacillus sp. WST5.</title>
        <authorList>
            <person name="Bao Z."/>
        </authorList>
    </citation>
    <scope>NUCLEOTIDE SEQUENCE</scope>
    <source>
        <strain evidence="16">WST5</strain>
    </source>
</reference>
<dbReference type="PANTHER" id="PTHR33445">
    <property type="entry name" value="ATP SYNTHASE SUBUNIT B', CHLOROPLASTIC"/>
    <property type="match status" value="1"/>
</dbReference>
<gene>
    <name evidence="13 16" type="primary">atpF</name>
    <name evidence="16" type="ORF">ICC18_30150</name>
</gene>
<keyword evidence="9 13" id="KW-0472">Membrane</keyword>
<dbReference type="GO" id="GO:0005886">
    <property type="term" value="C:plasma membrane"/>
    <property type="evidence" value="ECO:0007669"/>
    <property type="project" value="UniProtKB-SubCell"/>
</dbReference>
<keyword evidence="6 13" id="KW-0375">Hydrogen ion transport</keyword>
<dbReference type="Proteomes" id="UP000650466">
    <property type="component" value="Unassembled WGS sequence"/>
</dbReference>
<keyword evidence="3 13" id="KW-1003">Cell membrane</keyword>
<comment type="similarity">
    <text evidence="1 13 14">Belongs to the ATPase B chain family.</text>
</comment>
<accession>A0A926KUA0</accession>
<evidence type="ECO:0000256" key="8">
    <source>
        <dbReference type="ARBA" id="ARBA00023065"/>
    </source>
</evidence>
<comment type="function">
    <text evidence="11 13">F(1)F(0) ATP synthase produces ATP from ADP in the presence of a proton or sodium gradient. F-type ATPases consist of two structural domains, F(1) containing the extramembraneous catalytic core and F(0) containing the membrane proton channel, linked together by a central stalk and a peripheral stalk. During catalysis, ATP synthesis in the catalytic domain of F(1) is coupled via a rotary mechanism of the central stalk subunits to proton translocation.</text>
</comment>
<dbReference type="AlphaFoldDB" id="A0A926KUA0"/>
<evidence type="ECO:0000256" key="10">
    <source>
        <dbReference type="ARBA" id="ARBA00023310"/>
    </source>
</evidence>
<keyword evidence="17" id="KW-1185">Reference proteome</keyword>
<name>A0A926KUA0_9BACL</name>
<keyword evidence="8 13" id="KW-0406">Ion transport</keyword>
<protein>
    <recommendedName>
        <fullName evidence="13">ATP synthase subunit b</fullName>
    </recommendedName>
    <alternativeName>
        <fullName evidence="13">ATP synthase F(0) sector subunit b</fullName>
    </alternativeName>
    <alternativeName>
        <fullName evidence="13">ATPase subunit I</fullName>
    </alternativeName>
    <alternativeName>
        <fullName evidence="13">F-type ATPase subunit b</fullName>
        <shortName evidence="13">F-ATPase subunit b</shortName>
    </alternativeName>
</protein>
<dbReference type="Gene3D" id="1.20.5.620">
    <property type="entry name" value="F1F0 ATP synthase subunit B, membrane domain"/>
    <property type="match status" value="1"/>
</dbReference>
<dbReference type="InterPro" id="IPR005864">
    <property type="entry name" value="ATP_synth_F0_bsu_bac"/>
</dbReference>
<comment type="subunit">
    <text evidence="13">F-type ATPases have 2 components, F(1) - the catalytic core - and F(0) - the membrane proton channel. F(1) has five subunits: alpha(3), beta(3), gamma(1), delta(1), epsilon(1). F(0) has three main subunits: a(1), b(2) and c(10-14). The alpha and beta chains form an alternating ring which encloses part of the gamma chain. F(1) is attached to F(0) by a central stalk formed by the gamma and epsilon chains, while a peripheral stalk is formed by the delta and b chains.</text>
</comment>
<organism evidence="16 17">
    <name type="scientific">Paenibacillus sedimenti</name>
    <dbReference type="NCBI Taxonomy" id="2770274"/>
    <lineage>
        <taxon>Bacteria</taxon>
        <taxon>Bacillati</taxon>
        <taxon>Bacillota</taxon>
        <taxon>Bacilli</taxon>
        <taxon>Bacillales</taxon>
        <taxon>Paenibacillaceae</taxon>
        <taxon>Paenibacillus</taxon>
    </lineage>
</organism>
<evidence type="ECO:0000256" key="14">
    <source>
        <dbReference type="RuleBase" id="RU003848"/>
    </source>
</evidence>